<dbReference type="RefSeq" id="WP_344263294.1">
    <property type="nucleotide sequence ID" value="NZ_BAAAMR010000010.1"/>
</dbReference>
<name>A0ABN2YH96_9ACTN</name>
<accession>A0ABN2YH96</accession>
<evidence type="ECO:0000313" key="4">
    <source>
        <dbReference type="Proteomes" id="UP001501020"/>
    </source>
</evidence>
<evidence type="ECO:0000259" key="2">
    <source>
        <dbReference type="Pfam" id="PF25547"/>
    </source>
</evidence>
<feature type="compositionally biased region" description="Basic and acidic residues" evidence="1">
    <location>
        <begin position="366"/>
        <end position="379"/>
    </location>
</feature>
<evidence type="ECO:0000313" key="3">
    <source>
        <dbReference type="EMBL" id="GAA2127201.1"/>
    </source>
</evidence>
<gene>
    <name evidence="3" type="ORF">GCM10009727_16810</name>
</gene>
<evidence type="ECO:0000256" key="1">
    <source>
        <dbReference type="SAM" id="MobiDB-lite"/>
    </source>
</evidence>
<dbReference type="Proteomes" id="UP001501020">
    <property type="component" value="Unassembled WGS sequence"/>
</dbReference>
<dbReference type="InterPro" id="IPR057746">
    <property type="entry name" value="CpnT-like_N"/>
</dbReference>
<keyword evidence="4" id="KW-1185">Reference proteome</keyword>
<proteinExistence type="predicted"/>
<dbReference type="Pfam" id="PF25547">
    <property type="entry name" value="WXG100_2"/>
    <property type="match status" value="1"/>
</dbReference>
<sequence length="460" mass="47467">MTDVRIDPAVVQEAASTFATGQWTVSSGWDVLASTLAGCDGMAGHAPDKAALAFAPRYNQAVAAAWRGFGAAVRSVGGISLCLGKTAGNYLKADRHSTITTPAGSGLVLAPTQQSVPFWQVGRQVVTDKTMPAPPSVLGGASTWLPKQLADLWPTGDSGKLRNAAAAWRDAGDHVSTAAGKLGTAIHSVTGGNTTGDARAIDDVWSRLYAPCNERTVLYTLPRLCHNVADACGKYADAIDHARSKAEWELAGVGLLGAVVLGVGGALTPETGGASDAGAITVDAALARATLVPIAGALLATVGGLGAGALAEHIVQATEDSASNAPHVQPTDAETQSLQGALEKEVGAGGGEQEGGWDNGKPPADALEKVPDEWGDGKPNKKGVGYRWTDPQNPGNGIRIDEGDPSNPQPAQRVDHVVVRVGGKVIGRDGQPLEGSIKQNWEQAHIPLSEWLKWGSWRSP</sequence>
<reference evidence="3 4" key="1">
    <citation type="journal article" date="2019" name="Int. J. Syst. Evol. Microbiol.">
        <title>The Global Catalogue of Microorganisms (GCM) 10K type strain sequencing project: providing services to taxonomists for standard genome sequencing and annotation.</title>
        <authorList>
            <consortium name="The Broad Institute Genomics Platform"/>
            <consortium name="The Broad Institute Genome Sequencing Center for Infectious Disease"/>
            <person name="Wu L."/>
            <person name="Ma J."/>
        </authorList>
    </citation>
    <scope>NUCLEOTIDE SEQUENCE [LARGE SCALE GENOMIC DNA]</scope>
    <source>
        <strain evidence="3 4">JCM 13850</strain>
    </source>
</reference>
<feature type="region of interest" description="Disordered" evidence="1">
    <location>
        <begin position="347"/>
        <end position="392"/>
    </location>
</feature>
<feature type="compositionally biased region" description="Gly residues" evidence="1">
    <location>
        <begin position="347"/>
        <end position="358"/>
    </location>
</feature>
<protein>
    <recommendedName>
        <fullName evidence="2">Outer membrane channel protein CpnT-like N-terminal domain-containing protein</fullName>
    </recommendedName>
</protein>
<organism evidence="3 4">
    <name type="scientific">Actinomadura napierensis</name>
    <dbReference type="NCBI Taxonomy" id="267854"/>
    <lineage>
        <taxon>Bacteria</taxon>
        <taxon>Bacillati</taxon>
        <taxon>Actinomycetota</taxon>
        <taxon>Actinomycetes</taxon>
        <taxon>Streptosporangiales</taxon>
        <taxon>Thermomonosporaceae</taxon>
        <taxon>Actinomadura</taxon>
    </lineage>
</organism>
<dbReference type="EMBL" id="BAAAMR010000010">
    <property type="protein sequence ID" value="GAA2127201.1"/>
    <property type="molecule type" value="Genomic_DNA"/>
</dbReference>
<comment type="caution">
    <text evidence="3">The sequence shown here is derived from an EMBL/GenBank/DDBJ whole genome shotgun (WGS) entry which is preliminary data.</text>
</comment>
<feature type="domain" description="Outer membrane channel protein CpnT-like N-terminal" evidence="2">
    <location>
        <begin position="144"/>
        <end position="256"/>
    </location>
</feature>